<dbReference type="Gene3D" id="3.40.50.1010">
    <property type="entry name" value="5'-nuclease"/>
    <property type="match status" value="1"/>
</dbReference>
<proteinExistence type="inferred from homology"/>
<dbReference type="InterPro" id="IPR002716">
    <property type="entry name" value="PIN_dom"/>
</dbReference>
<dbReference type="PANTHER" id="PTHR33653">
    <property type="entry name" value="RIBONUCLEASE VAPC2"/>
    <property type="match status" value="1"/>
</dbReference>
<keyword evidence="11" id="KW-1185">Reference proteome</keyword>
<keyword evidence="4 8" id="KW-0479">Metal-binding</keyword>
<dbReference type="RefSeq" id="WP_045301356.1">
    <property type="nucleotide sequence ID" value="NZ_JYJA01000039.1"/>
</dbReference>
<dbReference type="PATRIC" id="fig|69370.6.peg.3369"/>
<evidence type="ECO:0000256" key="8">
    <source>
        <dbReference type="HAMAP-Rule" id="MF_00265"/>
    </source>
</evidence>
<evidence type="ECO:0000256" key="6">
    <source>
        <dbReference type="ARBA" id="ARBA00022842"/>
    </source>
</evidence>
<sequence length="137" mass="14921">MIILDTNVLSEPLRSTPDTAVVAWMKSRTDAAITAISVAELLVGARRLPEGARRERLIAAIDSILSGSRVLPFDERAARSYARLQEARRLIGRPLCVEDGMIAATAAVHGATLATRNTKDFEDLGIDLVDPWEPRDA</sequence>
<dbReference type="EMBL" id="JYJA01000039">
    <property type="protein sequence ID" value="KJL40691.1"/>
    <property type="molecule type" value="Genomic_DNA"/>
</dbReference>
<dbReference type="Proteomes" id="UP000034098">
    <property type="component" value="Unassembled WGS sequence"/>
</dbReference>
<comment type="similarity">
    <text evidence="7 8">Belongs to the PINc/VapC protein family.</text>
</comment>
<organism evidence="10 11">
    <name type="scientific">Microbacterium trichothecenolyticum</name>
    <name type="common">Aureobacterium trichothecenolyticum</name>
    <dbReference type="NCBI Taxonomy" id="69370"/>
    <lineage>
        <taxon>Bacteria</taxon>
        <taxon>Bacillati</taxon>
        <taxon>Actinomycetota</taxon>
        <taxon>Actinomycetes</taxon>
        <taxon>Micrococcales</taxon>
        <taxon>Microbacteriaceae</taxon>
        <taxon>Microbacterium</taxon>
    </lineage>
</organism>
<dbReference type="InterPro" id="IPR050556">
    <property type="entry name" value="Type_II_TA_system_RNase"/>
</dbReference>
<dbReference type="Pfam" id="PF01850">
    <property type="entry name" value="PIN"/>
    <property type="match status" value="1"/>
</dbReference>
<dbReference type="EC" id="3.1.-.-" evidence="8"/>
<keyword evidence="6 8" id="KW-0460">Magnesium</keyword>
<dbReference type="AlphaFoldDB" id="A0A0M2H7Y0"/>
<feature type="binding site" evidence="8">
    <location>
        <position position="5"/>
    </location>
    <ligand>
        <name>Mg(2+)</name>
        <dbReference type="ChEBI" id="CHEBI:18420"/>
    </ligand>
</feature>
<name>A0A0M2H7Y0_MICTR</name>
<dbReference type="InterPro" id="IPR022907">
    <property type="entry name" value="VapC_family"/>
</dbReference>
<feature type="binding site" evidence="8">
    <location>
        <position position="99"/>
    </location>
    <ligand>
        <name>Mg(2+)</name>
        <dbReference type="ChEBI" id="CHEBI:18420"/>
    </ligand>
</feature>
<evidence type="ECO:0000259" key="9">
    <source>
        <dbReference type="Pfam" id="PF01850"/>
    </source>
</evidence>
<keyword evidence="2 8" id="KW-1277">Toxin-antitoxin system</keyword>
<accession>A0A0M2H7Y0</accession>
<evidence type="ECO:0000313" key="10">
    <source>
        <dbReference type="EMBL" id="KJL40691.1"/>
    </source>
</evidence>
<keyword evidence="3 8" id="KW-0540">Nuclease</keyword>
<keyword evidence="8" id="KW-0800">Toxin</keyword>
<dbReference type="GO" id="GO:0004540">
    <property type="term" value="F:RNA nuclease activity"/>
    <property type="evidence" value="ECO:0007669"/>
    <property type="project" value="InterPro"/>
</dbReference>
<evidence type="ECO:0000313" key="11">
    <source>
        <dbReference type="Proteomes" id="UP000034098"/>
    </source>
</evidence>
<comment type="caution">
    <text evidence="10">The sequence shown here is derived from an EMBL/GenBank/DDBJ whole genome shotgun (WGS) entry which is preliminary data.</text>
</comment>
<evidence type="ECO:0000256" key="5">
    <source>
        <dbReference type="ARBA" id="ARBA00022801"/>
    </source>
</evidence>
<feature type="domain" description="PIN" evidence="9">
    <location>
        <begin position="2"/>
        <end position="124"/>
    </location>
</feature>
<evidence type="ECO:0000256" key="1">
    <source>
        <dbReference type="ARBA" id="ARBA00001946"/>
    </source>
</evidence>
<dbReference type="SUPFAM" id="SSF88723">
    <property type="entry name" value="PIN domain-like"/>
    <property type="match status" value="1"/>
</dbReference>
<comment type="function">
    <text evidence="8">Toxic component of a toxin-antitoxin (TA) system. An RNase.</text>
</comment>
<evidence type="ECO:0000256" key="2">
    <source>
        <dbReference type="ARBA" id="ARBA00022649"/>
    </source>
</evidence>
<dbReference type="GO" id="GO:0090729">
    <property type="term" value="F:toxin activity"/>
    <property type="evidence" value="ECO:0007669"/>
    <property type="project" value="UniProtKB-KW"/>
</dbReference>
<comment type="cofactor">
    <cofactor evidence="1 8">
        <name>Mg(2+)</name>
        <dbReference type="ChEBI" id="CHEBI:18420"/>
    </cofactor>
</comment>
<evidence type="ECO:0000256" key="7">
    <source>
        <dbReference type="ARBA" id="ARBA00038093"/>
    </source>
</evidence>
<dbReference type="GO" id="GO:0000287">
    <property type="term" value="F:magnesium ion binding"/>
    <property type="evidence" value="ECO:0007669"/>
    <property type="project" value="UniProtKB-UniRule"/>
</dbReference>
<dbReference type="HAMAP" id="MF_00265">
    <property type="entry name" value="VapC_Nob1"/>
    <property type="match status" value="1"/>
</dbReference>
<protein>
    <recommendedName>
        <fullName evidence="8">Ribonuclease VapC</fullName>
        <shortName evidence="8">RNase VapC</shortName>
        <ecNumber evidence="8">3.1.-.-</ecNumber>
    </recommendedName>
    <alternativeName>
        <fullName evidence="8">Toxin VapC</fullName>
    </alternativeName>
</protein>
<dbReference type="OrthoDB" id="9804823at2"/>
<dbReference type="CDD" id="cd18731">
    <property type="entry name" value="PIN_NgFitB-like"/>
    <property type="match status" value="1"/>
</dbReference>
<gene>
    <name evidence="10" type="primary">fitB</name>
    <name evidence="8" type="synonym">vapC</name>
    <name evidence="10" type="ORF">RS82_03307</name>
</gene>
<evidence type="ECO:0000256" key="3">
    <source>
        <dbReference type="ARBA" id="ARBA00022722"/>
    </source>
</evidence>
<keyword evidence="5 8" id="KW-0378">Hydrolase</keyword>
<dbReference type="GO" id="GO:0016787">
    <property type="term" value="F:hydrolase activity"/>
    <property type="evidence" value="ECO:0007669"/>
    <property type="project" value="UniProtKB-KW"/>
</dbReference>
<evidence type="ECO:0000256" key="4">
    <source>
        <dbReference type="ARBA" id="ARBA00022723"/>
    </source>
</evidence>
<dbReference type="PANTHER" id="PTHR33653:SF1">
    <property type="entry name" value="RIBONUCLEASE VAPC2"/>
    <property type="match status" value="1"/>
</dbReference>
<reference evidence="10 11" key="1">
    <citation type="submission" date="2015-02" db="EMBL/GenBank/DDBJ databases">
        <title>Draft genome sequences of ten Microbacterium spp. with emphasis on heavy metal contaminated environments.</title>
        <authorList>
            <person name="Corretto E."/>
        </authorList>
    </citation>
    <scope>NUCLEOTIDE SEQUENCE [LARGE SCALE GENOMIC DNA]</scope>
    <source>
        <strain evidence="10 11">DSM 8608</strain>
    </source>
</reference>
<dbReference type="InterPro" id="IPR029060">
    <property type="entry name" value="PIN-like_dom_sf"/>
</dbReference>